<dbReference type="CDD" id="cd01650">
    <property type="entry name" value="RT_nLTR_like"/>
    <property type="match status" value="1"/>
</dbReference>
<comment type="caution">
    <text evidence="2">The sequence shown here is derived from an EMBL/GenBank/DDBJ whole genome shotgun (WGS) entry which is preliminary data.</text>
</comment>
<accession>A0AAW2IQQ4</accession>
<dbReference type="SUPFAM" id="SSF56219">
    <property type="entry name" value="DNase I-like"/>
    <property type="match status" value="1"/>
</dbReference>
<evidence type="ECO:0000259" key="1">
    <source>
        <dbReference type="PROSITE" id="PS50878"/>
    </source>
</evidence>
<reference evidence="2" key="2">
    <citation type="journal article" date="2024" name="Plant">
        <title>Genomic evolution and insights into agronomic trait innovations of Sesamum species.</title>
        <authorList>
            <person name="Miao H."/>
            <person name="Wang L."/>
            <person name="Qu L."/>
            <person name="Liu H."/>
            <person name="Sun Y."/>
            <person name="Le M."/>
            <person name="Wang Q."/>
            <person name="Wei S."/>
            <person name="Zheng Y."/>
            <person name="Lin W."/>
            <person name="Duan Y."/>
            <person name="Cao H."/>
            <person name="Xiong S."/>
            <person name="Wang X."/>
            <person name="Wei L."/>
            <person name="Li C."/>
            <person name="Ma Q."/>
            <person name="Ju M."/>
            <person name="Zhao R."/>
            <person name="Li G."/>
            <person name="Mu C."/>
            <person name="Tian Q."/>
            <person name="Mei H."/>
            <person name="Zhang T."/>
            <person name="Gao T."/>
            <person name="Zhang H."/>
        </authorList>
    </citation>
    <scope>NUCLEOTIDE SEQUENCE</scope>
    <source>
        <strain evidence="2">G02</strain>
    </source>
</reference>
<dbReference type="Pfam" id="PF03372">
    <property type="entry name" value="Exo_endo_phos"/>
    <property type="match status" value="1"/>
</dbReference>
<proteinExistence type="predicted"/>
<dbReference type="InterPro" id="IPR005135">
    <property type="entry name" value="Endo/exonuclease/phosphatase"/>
</dbReference>
<feature type="domain" description="Reverse transcriptase" evidence="1">
    <location>
        <begin position="395"/>
        <end position="662"/>
    </location>
</feature>
<dbReference type="PROSITE" id="PS50878">
    <property type="entry name" value="RT_POL"/>
    <property type="match status" value="1"/>
</dbReference>
<protein>
    <submittedName>
        <fullName evidence="2">Retrovirus-related Pol polyprotein from type-2 retrotransposable element R2DM</fullName>
    </submittedName>
</protein>
<sequence>MDYTGPGDRIWLGWDGSELDVEILESRPQLIHCKVLQRRTHTRCLITVVYGSYDATERRELWDSIAQLSTLLDDLPWLLLGDFNVVFDNSEISGHGVFQEQPSIDFQQCLLVAGLSTLPMRGAPFSWYNRRDGQAGIWKRLDRILANDVWLERWPSQYYLCSTPRTSDHSPVILRAQDQRRNARVATKLKALKGVFRQIRREKGDLHNNVITAAEFLAAAQLLQQRFEEDSFVRRLEQFCRQVYAKAVALERASLKQRAKLVWLKEGDMCSQIFFRKISARRAISRIYQIHSTAGILLQDQDDILEEFSSYYQTLLGGVRRQSALNLDHLIPLVRHRLTETDAIKLEAVVTAAEVRLALFSIDDDKAPGPDGYSTCFFKKAWPVCGPEIIAAVQEFFSSGKLLKQFNATLLCLIPKVELPHGVADFRPITCCNVLYKTITKIMVERMTEVMCKLVSINQTAFVQGRSISENIMLAQDLFAGYHRKRFPPSCALKVDLKKAFDSIEWEFLEAALNVFNFPATFRGWIMECVSSATFSISLNGSTHGFFKGARGLRQGDPLSPYLFVIVMEMLNLIIKERILQSDQFCYHWRCKELELVMLSFADDLLLFSKADNNSIALFKDALSDFATASGLTANPSKSVIIFSKSASGMTQALRPVLNFQVGTLPVRDGHVTTSHLLHAFNSSRYAKVPWHIVCLPKDNGGQGIPNLWALNQALMSKHVWDIITGKESSIWVQWVQQYRLLNKSLWEAPASNSTWAWKKLLSICSKLGPMLQFHIATGEAFWLWRDPWHPLGKLGDRYPRAPMVTGLSHDAKLSAVILHGGWNWPSQTDTDVMAIMENLPHIVDGEDSVGWRTGHFSTSEAYRFFSPSPGKLSWCSLFLGPFKIPRNQFVLWLAILDKLSTGDKVWLNISPPFCCLCGSDELETRAHLFFDCAFSRRCLFLLRQRVKFLWPFAQHWSRGLEWGIARYRGRHFISAAYRATFASLFFGNGKFH</sequence>
<reference evidence="2" key="1">
    <citation type="submission" date="2020-06" db="EMBL/GenBank/DDBJ databases">
        <authorList>
            <person name="Li T."/>
            <person name="Hu X."/>
            <person name="Zhang T."/>
            <person name="Song X."/>
            <person name="Zhang H."/>
            <person name="Dai N."/>
            <person name="Sheng W."/>
            <person name="Hou X."/>
            <person name="Wei L."/>
        </authorList>
    </citation>
    <scope>NUCLEOTIDE SEQUENCE</scope>
    <source>
        <strain evidence="2">G02</strain>
        <tissue evidence="2">Leaf</tissue>
    </source>
</reference>
<organism evidence="2">
    <name type="scientific">Sesamum radiatum</name>
    <name type="common">Black benniseed</name>
    <dbReference type="NCBI Taxonomy" id="300843"/>
    <lineage>
        <taxon>Eukaryota</taxon>
        <taxon>Viridiplantae</taxon>
        <taxon>Streptophyta</taxon>
        <taxon>Embryophyta</taxon>
        <taxon>Tracheophyta</taxon>
        <taxon>Spermatophyta</taxon>
        <taxon>Magnoliopsida</taxon>
        <taxon>eudicotyledons</taxon>
        <taxon>Gunneridae</taxon>
        <taxon>Pentapetalae</taxon>
        <taxon>asterids</taxon>
        <taxon>lamiids</taxon>
        <taxon>Lamiales</taxon>
        <taxon>Pedaliaceae</taxon>
        <taxon>Sesamum</taxon>
    </lineage>
</organism>
<dbReference type="InterPro" id="IPR036691">
    <property type="entry name" value="Endo/exonu/phosph_ase_sf"/>
</dbReference>
<dbReference type="InterPro" id="IPR043502">
    <property type="entry name" value="DNA/RNA_pol_sf"/>
</dbReference>
<dbReference type="Pfam" id="PF00078">
    <property type="entry name" value="RVT_1"/>
    <property type="match status" value="1"/>
</dbReference>
<gene>
    <name evidence="2" type="ORF">Sradi_7199400</name>
</gene>
<dbReference type="PANTHER" id="PTHR46890:SF48">
    <property type="entry name" value="RNA-DIRECTED DNA POLYMERASE"/>
    <property type="match status" value="1"/>
</dbReference>
<dbReference type="PANTHER" id="PTHR46890">
    <property type="entry name" value="NON-LTR RETROLELEMENT REVERSE TRANSCRIPTASE-LIKE PROTEIN-RELATED"/>
    <property type="match status" value="1"/>
</dbReference>
<dbReference type="InterPro" id="IPR000477">
    <property type="entry name" value="RT_dom"/>
</dbReference>
<dbReference type="AlphaFoldDB" id="A0AAW2IQQ4"/>
<dbReference type="InterPro" id="IPR052343">
    <property type="entry name" value="Retrotransposon-Effector_Assoc"/>
</dbReference>
<dbReference type="Pfam" id="PF13966">
    <property type="entry name" value="zf-RVT"/>
    <property type="match status" value="1"/>
</dbReference>
<name>A0AAW2IQQ4_SESRA</name>
<dbReference type="InterPro" id="IPR026960">
    <property type="entry name" value="RVT-Znf"/>
</dbReference>
<dbReference type="GO" id="GO:0003824">
    <property type="term" value="F:catalytic activity"/>
    <property type="evidence" value="ECO:0007669"/>
    <property type="project" value="InterPro"/>
</dbReference>
<dbReference type="EMBL" id="JACGWJ010001147">
    <property type="protein sequence ID" value="KAL0284376.1"/>
    <property type="molecule type" value="Genomic_DNA"/>
</dbReference>
<dbReference type="Gene3D" id="3.60.10.10">
    <property type="entry name" value="Endonuclease/exonuclease/phosphatase"/>
    <property type="match status" value="1"/>
</dbReference>
<evidence type="ECO:0000313" key="2">
    <source>
        <dbReference type="EMBL" id="KAL0284376.1"/>
    </source>
</evidence>
<dbReference type="SUPFAM" id="SSF56672">
    <property type="entry name" value="DNA/RNA polymerases"/>
    <property type="match status" value="1"/>
</dbReference>